<dbReference type="InterPro" id="IPR046342">
    <property type="entry name" value="CBS_dom_sf"/>
</dbReference>
<feature type="domain" description="CBS" evidence="3">
    <location>
        <begin position="7"/>
        <end position="65"/>
    </location>
</feature>
<dbReference type="Proteomes" id="UP001300871">
    <property type="component" value="Unassembled WGS sequence"/>
</dbReference>
<keyword evidence="1 2" id="KW-0129">CBS domain</keyword>
<comment type="caution">
    <text evidence="4">The sequence shown here is derived from an EMBL/GenBank/DDBJ whole genome shotgun (WGS) entry which is preliminary data.</text>
</comment>
<dbReference type="PANTHER" id="PTHR43080:SF26">
    <property type="entry name" value="REGULATORY PROTEIN"/>
    <property type="match status" value="1"/>
</dbReference>
<evidence type="ECO:0000259" key="3">
    <source>
        <dbReference type="PROSITE" id="PS51371"/>
    </source>
</evidence>
<dbReference type="Gene3D" id="3.10.580.10">
    <property type="entry name" value="CBS-domain"/>
    <property type="match status" value="1"/>
</dbReference>
<dbReference type="AlphaFoldDB" id="A0AAW5F152"/>
<dbReference type="Pfam" id="PF00571">
    <property type="entry name" value="CBS"/>
    <property type="match status" value="2"/>
</dbReference>
<evidence type="ECO:0000256" key="1">
    <source>
        <dbReference type="ARBA" id="ARBA00023122"/>
    </source>
</evidence>
<dbReference type="RefSeq" id="WP_003504448.1">
    <property type="nucleotide sequence ID" value="NZ_BAABZD010000009.1"/>
</dbReference>
<dbReference type="PANTHER" id="PTHR43080">
    <property type="entry name" value="CBS DOMAIN-CONTAINING PROTEIN CBSX3, MITOCHONDRIAL"/>
    <property type="match status" value="1"/>
</dbReference>
<feature type="domain" description="CBS" evidence="3">
    <location>
        <begin position="74"/>
        <end position="135"/>
    </location>
</feature>
<evidence type="ECO:0000313" key="5">
    <source>
        <dbReference type="EMBL" id="MDB2000144.1"/>
    </source>
</evidence>
<sequence>MNILFFLTPKSEVAYINDDDTLRQALETMEFHKYAAVPIVNRQGRYIGTLTEGDLLWGIKNKYDLSLRDAERIRITEIPRRSDNKPVLADSDMEDLIDKALNQNFVPVLDDQKNFIGIITRKDIIKYLCKEKEKELQTRK</sequence>
<dbReference type="SMART" id="SM00116">
    <property type="entry name" value="CBS"/>
    <property type="match status" value="2"/>
</dbReference>
<dbReference type="CDD" id="cd09834">
    <property type="entry name" value="CBS_pair_bac"/>
    <property type="match status" value="1"/>
</dbReference>
<dbReference type="EMBL" id="JAINVB010000001">
    <property type="protein sequence ID" value="MCK0085622.1"/>
    <property type="molecule type" value="Genomic_DNA"/>
</dbReference>
<reference evidence="4" key="1">
    <citation type="journal article" date="2022" name="Cell Host Microbe">
        <title>Colonization of the live biotherapeutic product VE303 and modulation of the microbiota and metabolites in healthy volunteers.</title>
        <authorList>
            <person name="Dsouza M."/>
            <person name="Menon R."/>
            <person name="Crossette E."/>
            <person name="Bhattarai S.K."/>
            <person name="Schneider J."/>
            <person name="Kim Y.G."/>
            <person name="Reddy S."/>
            <person name="Caballero S."/>
            <person name="Felix C."/>
            <person name="Cornacchione L."/>
            <person name="Hendrickson J."/>
            <person name="Watson A.R."/>
            <person name="Minot S.S."/>
            <person name="Greenfield N."/>
            <person name="Schopf L."/>
            <person name="Szabady R."/>
            <person name="Patarroyo J."/>
            <person name="Smith W."/>
            <person name="Harrison P."/>
            <person name="Kuijper E.J."/>
            <person name="Kelly C.P."/>
            <person name="Olle B."/>
            <person name="Bobilev D."/>
            <person name="Silber J.L."/>
            <person name="Bucci V."/>
            <person name="Roberts B."/>
            <person name="Faith J."/>
            <person name="Norman J.M."/>
        </authorList>
    </citation>
    <scope>NUCLEOTIDE SEQUENCE</scope>
    <source>
        <strain evidence="4">VE303-04</strain>
    </source>
</reference>
<dbReference type="GeneID" id="57971447"/>
<name>A0AAW5F152_CLOSY</name>
<gene>
    <name evidence="4" type="ORF">K5I21_06985</name>
    <name evidence="5" type="ORF">PM006_08030</name>
</gene>
<dbReference type="Proteomes" id="UP001203136">
    <property type="component" value="Unassembled WGS sequence"/>
</dbReference>
<evidence type="ECO:0000256" key="2">
    <source>
        <dbReference type="PROSITE-ProRule" id="PRU00703"/>
    </source>
</evidence>
<protein>
    <submittedName>
        <fullName evidence="4">CBS domain-containing protein</fullName>
    </submittedName>
</protein>
<evidence type="ECO:0000313" key="4">
    <source>
        <dbReference type="EMBL" id="MCK0085622.1"/>
    </source>
</evidence>
<dbReference type="PROSITE" id="PS51371">
    <property type="entry name" value="CBS"/>
    <property type="match status" value="2"/>
</dbReference>
<dbReference type="SUPFAM" id="SSF54631">
    <property type="entry name" value="CBS-domain pair"/>
    <property type="match status" value="1"/>
</dbReference>
<dbReference type="InterPro" id="IPR000644">
    <property type="entry name" value="CBS_dom"/>
</dbReference>
<dbReference type="InterPro" id="IPR051257">
    <property type="entry name" value="Diverse_CBS-Domain"/>
</dbReference>
<accession>A0AAW5F152</accession>
<organism evidence="4 6">
    <name type="scientific">Clostridium symbiosum</name>
    <name type="common">Bacteroides symbiosus</name>
    <dbReference type="NCBI Taxonomy" id="1512"/>
    <lineage>
        <taxon>Bacteria</taxon>
        <taxon>Bacillati</taxon>
        <taxon>Bacillota</taxon>
        <taxon>Clostridia</taxon>
        <taxon>Lachnospirales</taxon>
        <taxon>Lachnospiraceae</taxon>
        <taxon>Otoolea</taxon>
    </lineage>
</organism>
<reference evidence="5" key="2">
    <citation type="submission" date="2023-01" db="EMBL/GenBank/DDBJ databases">
        <title>Human gut microbiome strain richness.</title>
        <authorList>
            <person name="Chen-Liaw A."/>
        </authorList>
    </citation>
    <scope>NUCLEOTIDE SEQUENCE</scope>
    <source>
        <strain evidence="5">B1_m1001713B170214d0_201011</strain>
    </source>
</reference>
<proteinExistence type="predicted"/>
<evidence type="ECO:0000313" key="6">
    <source>
        <dbReference type="Proteomes" id="UP001203136"/>
    </source>
</evidence>
<dbReference type="EMBL" id="JAQLGM010000015">
    <property type="protein sequence ID" value="MDB2000144.1"/>
    <property type="molecule type" value="Genomic_DNA"/>
</dbReference>